<feature type="domain" description="Histidine kinase" evidence="15">
    <location>
        <begin position="466"/>
        <end position="678"/>
    </location>
</feature>
<keyword evidence="4" id="KW-1003">Cell membrane</keyword>
<evidence type="ECO:0000256" key="7">
    <source>
        <dbReference type="ARBA" id="ARBA00022692"/>
    </source>
</evidence>
<keyword evidence="10" id="KW-0067">ATP-binding</keyword>
<dbReference type="Proteomes" id="UP001529340">
    <property type="component" value="Unassembled WGS sequence"/>
</dbReference>
<dbReference type="SUPFAM" id="SSF47384">
    <property type="entry name" value="Homodimeric domain of signal transducing histidine kinase"/>
    <property type="match status" value="1"/>
</dbReference>
<evidence type="ECO:0000256" key="13">
    <source>
        <dbReference type="ARBA" id="ARBA00023136"/>
    </source>
</evidence>
<dbReference type="PROSITE" id="PS50109">
    <property type="entry name" value="HIS_KIN"/>
    <property type="match status" value="1"/>
</dbReference>
<evidence type="ECO:0000256" key="4">
    <source>
        <dbReference type="ARBA" id="ARBA00022475"/>
    </source>
</evidence>
<dbReference type="SUPFAM" id="SSF55874">
    <property type="entry name" value="ATPase domain of HSP90 chaperone/DNA topoisomerase II/histidine kinase"/>
    <property type="match status" value="1"/>
</dbReference>
<dbReference type="Gene3D" id="3.30.565.10">
    <property type="entry name" value="Histidine kinase-like ATPase, C-terminal domain"/>
    <property type="match status" value="1"/>
</dbReference>
<keyword evidence="11 14" id="KW-1133">Transmembrane helix</keyword>
<sequence>MGKWSYHRRCLLLYLVIAGIALSGICVYAVCAERELSQRDPSQSDILPEQLSESFALLYYMANGRSHAALLDPDAELPQVLTDDFFNQLDQRCAQLDNEGETQFYYRILDGAGEEIAASQPVSAGNVALHLRIVFDAQGQMSVSVNGEQRSDAAWAIPGGTQSVHSIYAQCFSAEQMERYGISDPSLQQQLNDVFIEALHRPVAANVTYELTFTDNSAYLSYIYDGWSAQLQTSLALWESGILLVLAIVAGLFVFCFSFEELKEHALFAKGRVPFALVALVLAISLQLYEEKGRMLAGTPSFPVEGVLFIAAGLCALLCWMRLLFSMRCYRQMPYHSYVRDHFLIVLVLRGHLGSLRQLLPRAILYLFALGAWVLCMCAQGRMGIILLCLCQLWALYVAVCGIVGLHAEYQAALAQMTSLHEKEAEVRFSLLEGMGSALAHSRERFEQAVNEELRSQRMKNELITNVSHDLKTPLTSIRGYVDLLRQQPPAPLAQTYLEKLDGSVGRLTALVEDLFDVSRADSGNLHLRLEPVALGELVRQVVFEHAQALQEKGLTIRMEGFQEEVMIFADSEKTCRIFDNLIRNCVKYAMPDTRVYLVLSVEEQACVRIKNISEHEICFDAREILERFVRGDASRSTEGSGLGLAIVRSFVAAQQGSFHVEIDGDLFKAVVKLPLASSKRKEQGG</sequence>
<reference evidence="17" key="2">
    <citation type="submission" date="2023-06" db="EMBL/GenBank/DDBJ databases">
        <title>Identification and characterization of horizontal gene transfer across gut microbiota members of farm animals based on homology search.</title>
        <authorList>
            <person name="Zeman M."/>
            <person name="Kubasova T."/>
            <person name="Jahodarova E."/>
            <person name="Nykrynova M."/>
            <person name="Rychlik I."/>
        </authorList>
    </citation>
    <scope>NUCLEOTIDE SEQUENCE [LARGE SCALE GENOMIC DNA]</scope>
    <source>
        <strain evidence="17">ET39</strain>
    </source>
</reference>
<feature type="transmembrane region" description="Helical" evidence="14">
    <location>
        <begin position="359"/>
        <end position="378"/>
    </location>
</feature>
<evidence type="ECO:0000256" key="6">
    <source>
        <dbReference type="ARBA" id="ARBA00022679"/>
    </source>
</evidence>
<dbReference type="InterPro" id="IPR036890">
    <property type="entry name" value="HATPase_C_sf"/>
</dbReference>
<dbReference type="InterPro" id="IPR003661">
    <property type="entry name" value="HisK_dim/P_dom"/>
</dbReference>
<reference evidence="16 17" key="1">
    <citation type="submission" date="2023-06" db="EMBL/GenBank/DDBJ databases">
        <title>Identification and characterization of horizontal gene transfer across gut microbiota members of farm animals based on homology search.</title>
        <authorList>
            <person name="Schwarzerova J."/>
            <person name="Nykrynova M."/>
            <person name="Jureckova K."/>
            <person name="Cejkova D."/>
            <person name="Rychlik I."/>
        </authorList>
    </citation>
    <scope>NUCLEOTIDE SEQUENCE [LARGE SCALE GENOMIC DNA]</scope>
    <source>
        <strain evidence="16 17">ET39</strain>
    </source>
</reference>
<dbReference type="PANTHER" id="PTHR45528:SF1">
    <property type="entry name" value="SENSOR HISTIDINE KINASE CPXA"/>
    <property type="match status" value="1"/>
</dbReference>
<keyword evidence="17" id="KW-1185">Reference proteome</keyword>
<evidence type="ECO:0000256" key="11">
    <source>
        <dbReference type="ARBA" id="ARBA00022989"/>
    </source>
</evidence>
<evidence type="ECO:0000256" key="14">
    <source>
        <dbReference type="SAM" id="Phobius"/>
    </source>
</evidence>
<dbReference type="InterPro" id="IPR050398">
    <property type="entry name" value="HssS/ArlS-like"/>
</dbReference>
<dbReference type="InterPro" id="IPR036097">
    <property type="entry name" value="HisK_dim/P_sf"/>
</dbReference>
<dbReference type="Gene3D" id="1.10.287.130">
    <property type="match status" value="1"/>
</dbReference>
<evidence type="ECO:0000256" key="9">
    <source>
        <dbReference type="ARBA" id="ARBA00022777"/>
    </source>
</evidence>
<dbReference type="RefSeq" id="WP_289606978.1">
    <property type="nucleotide sequence ID" value="NZ_JAUDCG010000007.1"/>
</dbReference>
<name>A0ABT7UA63_9FIRM</name>
<keyword evidence="6" id="KW-0808">Transferase</keyword>
<dbReference type="PANTHER" id="PTHR45528">
    <property type="entry name" value="SENSOR HISTIDINE KINASE CPXA"/>
    <property type="match status" value="1"/>
</dbReference>
<evidence type="ECO:0000256" key="1">
    <source>
        <dbReference type="ARBA" id="ARBA00000085"/>
    </source>
</evidence>
<feature type="transmembrane region" description="Helical" evidence="14">
    <location>
        <begin position="271"/>
        <end position="289"/>
    </location>
</feature>
<keyword evidence="12" id="KW-0902">Two-component regulatory system</keyword>
<dbReference type="SMART" id="SM00388">
    <property type="entry name" value="HisKA"/>
    <property type="match status" value="1"/>
</dbReference>
<keyword evidence="8" id="KW-0547">Nucleotide-binding</keyword>
<keyword evidence="9 16" id="KW-0418">Kinase</keyword>
<evidence type="ECO:0000256" key="8">
    <source>
        <dbReference type="ARBA" id="ARBA00022741"/>
    </source>
</evidence>
<dbReference type="InterPro" id="IPR003594">
    <property type="entry name" value="HATPase_dom"/>
</dbReference>
<comment type="caution">
    <text evidence="16">The sequence shown here is derived from an EMBL/GenBank/DDBJ whole genome shotgun (WGS) entry which is preliminary data.</text>
</comment>
<evidence type="ECO:0000256" key="5">
    <source>
        <dbReference type="ARBA" id="ARBA00022553"/>
    </source>
</evidence>
<organism evidence="16 17">
    <name type="scientific">Amedibacillus dolichus</name>
    <dbReference type="NCBI Taxonomy" id="31971"/>
    <lineage>
        <taxon>Bacteria</taxon>
        <taxon>Bacillati</taxon>
        <taxon>Bacillota</taxon>
        <taxon>Erysipelotrichia</taxon>
        <taxon>Erysipelotrichales</taxon>
        <taxon>Erysipelotrichaceae</taxon>
        <taxon>Amedibacillus</taxon>
    </lineage>
</organism>
<proteinExistence type="predicted"/>
<dbReference type="InterPro" id="IPR005467">
    <property type="entry name" value="His_kinase_dom"/>
</dbReference>
<comment type="subcellular location">
    <subcellularLocation>
        <location evidence="2">Cell membrane</location>
        <topology evidence="2">Multi-pass membrane protein</topology>
    </subcellularLocation>
</comment>
<feature type="transmembrane region" description="Helical" evidence="14">
    <location>
        <begin position="301"/>
        <end position="325"/>
    </location>
</feature>
<feature type="transmembrane region" description="Helical" evidence="14">
    <location>
        <begin position="12"/>
        <end position="30"/>
    </location>
</feature>
<dbReference type="EMBL" id="JAUDCG010000007">
    <property type="protein sequence ID" value="MDM8156507.1"/>
    <property type="molecule type" value="Genomic_DNA"/>
</dbReference>
<dbReference type="Pfam" id="PF02518">
    <property type="entry name" value="HATPase_c"/>
    <property type="match status" value="1"/>
</dbReference>
<evidence type="ECO:0000256" key="2">
    <source>
        <dbReference type="ARBA" id="ARBA00004651"/>
    </source>
</evidence>
<evidence type="ECO:0000313" key="16">
    <source>
        <dbReference type="EMBL" id="MDM8156507.1"/>
    </source>
</evidence>
<evidence type="ECO:0000256" key="10">
    <source>
        <dbReference type="ARBA" id="ARBA00022840"/>
    </source>
</evidence>
<dbReference type="SMART" id="SM00387">
    <property type="entry name" value="HATPase_c"/>
    <property type="match status" value="1"/>
</dbReference>
<protein>
    <recommendedName>
        <fullName evidence="3">histidine kinase</fullName>
        <ecNumber evidence="3">2.7.13.3</ecNumber>
    </recommendedName>
</protein>
<comment type="catalytic activity">
    <reaction evidence="1">
        <text>ATP + protein L-histidine = ADP + protein N-phospho-L-histidine.</text>
        <dbReference type="EC" id="2.7.13.3"/>
    </reaction>
</comment>
<keyword evidence="13 14" id="KW-0472">Membrane</keyword>
<dbReference type="GO" id="GO:0016301">
    <property type="term" value="F:kinase activity"/>
    <property type="evidence" value="ECO:0007669"/>
    <property type="project" value="UniProtKB-KW"/>
</dbReference>
<feature type="transmembrane region" description="Helical" evidence="14">
    <location>
        <begin position="385"/>
        <end position="408"/>
    </location>
</feature>
<dbReference type="CDD" id="cd00082">
    <property type="entry name" value="HisKA"/>
    <property type="match status" value="1"/>
</dbReference>
<accession>A0ABT7UA63</accession>
<feature type="transmembrane region" description="Helical" evidence="14">
    <location>
        <begin position="235"/>
        <end position="259"/>
    </location>
</feature>
<evidence type="ECO:0000259" key="15">
    <source>
        <dbReference type="PROSITE" id="PS50109"/>
    </source>
</evidence>
<keyword evidence="7 14" id="KW-0812">Transmembrane</keyword>
<dbReference type="Pfam" id="PF00512">
    <property type="entry name" value="HisKA"/>
    <property type="match status" value="1"/>
</dbReference>
<reference evidence="16 17" key="3">
    <citation type="submission" date="2023-06" db="EMBL/GenBank/DDBJ databases">
        <authorList>
            <person name="Zeman M."/>
            <person name="Kubasova T."/>
            <person name="Jahodarova E."/>
            <person name="Nykrynova M."/>
            <person name="Rychlik I."/>
        </authorList>
    </citation>
    <scope>NUCLEOTIDE SEQUENCE [LARGE SCALE GENOMIC DNA]</scope>
    <source>
        <strain evidence="16 17">ET39</strain>
    </source>
</reference>
<evidence type="ECO:0000256" key="12">
    <source>
        <dbReference type="ARBA" id="ARBA00023012"/>
    </source>
</evidence>
<evidence type="ECO:0000256" key="3">
    <source>
        <dbReference type="ARBA" id="ARBA00012438"/>
    </source>
</evidence>
<keyword evidence="5" id="KW-0597">Phosphoprotein</keyword>
<evidence type="ECO:0000313" key="17">
    <source>
        <dbReference type="Proteomes" id="UP001529340"/>
    </source>
</evidence>
<gene>
    <name evidence="16" type="ORF">QUV96_02500</name>
</gene>
<dbReference type="EC" id="2.7.13.3" evidence="3"/>